<evidence type="ECO:0000313" key="8">
    <source>
        <dbReference type="Proteomes" id="UP000228495"/>
    </source>
</evidence>
<dbReference type="AlphaFoldDB" id="A0A2H0BF93"/>
<comment type="subcellular location">
    <subcellularLocation>
        <location evidence="1">Membrane</location>
    </subcellularLocation>
</comment>
<evidence type="ECO:0000256" key="3">
    <source>
        <dbReference type="ARBA" id="ARBA00022781"/>
    </source>
</evidence>
<proteinExistence type="predicted"/>
<keyword evidence="4" id="KW-0406">Ion transport</keyword>
<reference evidence="7 8" key="1">
    <citation type="submission" date="2017-09" db="EMBL/GenBank/DDBJ databases">
        <title>Depth-based differentiation of microbial function through sediment-hosted aquifers and enrichment of novel symbionts in the deep terrestrial subsurface.</title>
        <authorList>
            <person name="Probst A.J."/>
            <person name="Ladd B."/>
            <person name="Jarett J.K."/>
            <person name="Geller-Mcgrath D.E."/>
            <person name="Sieber C.M."/>
            <person name="Emerson J.B."/>
            <person name="Anantharaman K."/>
            <person name="Thomas B.C."/>
            <person name="Malmstrom R."/>
            <person name="Stieglmeier M."/>
            <person name="Klingl A."/>
            <person name="Woyke T."/>
            <person name="Ryan C.M."/>
            <person name="Banfield J.F."/>
        </authorList>
    </citation>
    <scope>NUCLEOTIDE SEQUENCE [LARGE SCALE GENOMIC DNA]</scope>
    <source>
        <strain evidence="7">CG22_combo_CG10-13_8_21_14_all_39_12</strain>
    </source>
</reference>
<keyword evidence="2" id="KW-0813">Transport</keyword>
<organism evidence="7 8">
    <name type="scientific">candidate division WWE3 bacterium CG22_combo_CG10-13_8_21_14_all_39_12</name>
    <dbReference type="NCBI Taxonomy" id="1975094"/>
    <lineage>
        <taxon>Bacteria</taxon>
        <taxon>Katanobacteria</taxon>
    </lineage>
</organism>
<keyword evidence="5" id="KW-0472">Membrane</keyword>
<evidence type="ECO:0000256" key="5">
    <source>
        <dbReference type="ARBA" id="ARBA00023136"/>
    </source>
</evidence>
<comment type="caution">
    <text evidence="7">The sequence shown here is derived from an EMBL/GenBank/DDBJ whole genome shotgun (WGS) entry which is preliminary data.</text>
</comment>
<evidence type="ECO:0000256" key="1">
    <source>
        <dbReference type="ARBA" id="ARBA00004370"/>
    </source>
</evidence>
<dbReference type="InterPro" id="IPR000711">
    <property type="entry name" value="ATPase_OSCP/dsu"/>
</dbReference>
<accession>A0A2H0BF93</accession>
<dbReference type="Pfam" id="PF00213">
    <property type="entry name" value="OSCP"/>
    <property type="match status" value="1"/>
</dbReference>
<dbReference type="GO" id="GO:0046933">
    <property type="term" value="F:proton-transporting ATP synthase activity, rotational mechanism"/>
    <property type="evidence" value="ECO:0007669"/>
    <property type="project" value="InterPro"/>
</dbReference>
<dbReference type="EMBL" id="PCSU01000070">
    <property type="protein sequence ID" value="PIP56239.1"/>
    <property type="molecule type" value="Genomic_DNA"/>
</dbReference>
<sequence length="104" mass="11791">MPSDAKNTSEHIVEQLLSEGNREIAELVLEKLTHELGTRIATVYFAGELSEDAKKKMEESTKKSFPRAHSVDFVEDKDLIGGIKVVFEDYVYEDSTRKRLAEAM</sequence>
<dbReference type="GO" id="GO:0016020">
    <property type="term" value="C:membrane"/>
    <property type="evidence" value="ECO:0007669"/>
    <property type="project" value="UniProtKB-SubCell"/>
</dbReference>
<keyword evidence="6" id="KW-0066">ATP synthesis</keyword>
<name>A0A2H0BF93_UNCKA</name>
<gene>
    <name evidence="7" type="ORF">COX05_04105</name>
</gene>
<dbReference type="Proteomes" id="UP000228495">
    <property type="component" value="Unassembled WGS sequence"/>
</dbReference>
<evidence type="ECO:0000256" key="6">
    <source>
        <dbReference type="ARBA" id="ARBA00023310"/>
    </source>
</evidence>
<evidence type="ECO:0000313" key="7">
    <source>
        <dbReference type="EMBL" id="PIP56239.1"/>
    </source>
</evidence>
<evidence type="ECO:0000256" key="4">
    <source>
        <dbReference type="ARBA" id="ARBA00023065"/>
    </source>
</evidence>
<evidence type="ECO:0000256" key="2">
    <source>
        <dbReference type="ARBA" id="ARBA00022448"/>
    </source>
</evidence>
<keyword evidence="3" id="KW-0375">Hydrogen ion transport</keyword>
<protein>
    <submittedName>
        <fullName evidence="7">Uncharacterized protein</fullName>
    </submittedName>
</protein>